<protein>
    <submittedName>
        <fullName evidence="2">Uncharacterized protein</fullName>
    </submittedName>
</protein>
<reference evidence="2" key="1">
    <citation type="submission" date="2023-07" db="EMBL/GenBank/DDBJ databases">
        <authorList>
            <consortium name="AG Swart"/>
            <person name="Singh M."/>
            <person name="Singh A."/>
            <person name="Seah K."/>
            <person name="Emmerich C."/>
        </authorList>
    </citation>
    <scope>NUCLEOTIDE SEQUENCE</scope>
    <source>
        <strain evidence="2">DP1</strain>
    </source>
</reference>
<evidence type="ECO:0000313" key="2">
    <source>
        <dbReference type="EMBL" id="CAI2365340.1"/>
    </source>
</evidence>
<sequence>MEFRVRKKKSLYDNKRLNMTQSIHNIGKSYTRNLAKNTIVNKNTKNITIPHNNSGSFINLKENRPPNCRLKRVYSKRQTNFSASCKNSESKVFTYKRFGTTKRDRSTNGKSKDRIERKNSNKRILKARLKPMIRSKVAKTAQRLSRRRKSTKILKNEVKLGGSFITTIDNTSQMRIARKYKKLQPLTLNGSSQMITSRSIRAPRLLGTRRFKLSLASKSCNKFAKCQKNWDRFTKKIFIRRKIGKCLYHLKVNIKKIKKACNVIGEAFIRWKRLNSSQDTLLFNPNNNLQESNSSLKVHALTELEDYFNGVSEELALLQAAQEPALAAELNLVEQINQQNEYDMLKKSVREKTMEAKAKFNQNKWMSIMEVSSQYEESNTFTVARQNRYRHYVKIIEDAWVKYKQRKAQKKFVRSIRETQDHLNCTIDGLGSDYE</sequence>
<dbReference type="EMBL" id="CAMPGE010006490">
    <property type="protein sequence ID" value="CAI2365340.1"/>
    <property type="molecule type" value="Genomic_DNA"/>
</dbReference>
<name>A0AAD1UA81_EUPCR</name>
<dbReference type="AlphaFoldDB" id="A0AAD1UA81"/>
<feature type="compositionally biased region" description="Basic and acidic residues" evidence="1">
    <location>
        <begin position="101"/>
        <end position="119"/>
    </location>
</feature>
<proteinExistence type="predicted"/>
<comment type="caution">
    <text evidence="2">The sequence shown here is derived from an EMBL/GenBank/DDBJ whole genome shotgun (WGS) entry which is preliminary data.</text>
</comment>
<evidence type="ECO:0000256" key="1">
    <source>
        <dbReference type="SAM" id="MobiDB-lite"/>
    </source>
</evidence>
<evidence type="ECO:0000313" key="3">
    <source>
        <dbReference type="Proteomes" id="UP001295684"/>
    </source>
</evidence>
<feature type="region of interest" description="Disordered" evidence="1">
    <location>
        <begin position="100"/>
        <end position="119"/>
    </location>
</feature>
<gene>
    <name evidence="2" type="ORF">ECRASSUSDP1_LOCUS6686</name>
</gene>
<dbReference type="Proteomes" id="UP001295684">
    <property type="component" value="Unassembled WGS sequence"/>
</dbReference>
<keyword evidence="3" id="KW-1185">Reference proteome</keyword>
<organism evidence="2 3">
    <name type="scientific">Euplotes crassus</name>
    <dbReference type="NCBI Taxonomy" id="5936"/>
    <lineage>
        <taxon>Eukaryota</taxon>
        <taxon>Sar</taxon>
        <taxon>Alveolata</taxon>
        <taxon>Ciliophora</taxon>
        <taxon>Intramacronucleata</taxon>
        <taxon>Spirotrichea</taxon>
        <taxon>Hypotrichia</taxon>
        <taxon>Euplotida</taxon>
        <taxon>Euplotidae</taxon>
        <taxon>Moneuplotes</taxon>
    </lineage>
</organism>
<accession>A0AAD1UA81</accession>